<reference evidence="1 2" key="1">
    <citation type="submission" date="2021-06" db="EMBL/GenBank/DDBJ databases">
        <authorList>
            <person name="Kallberg Y."/>
            <person name="Tangrot J."/>
            <person name="Rosling A."/>
        </authorList>
    </citation>
    <scope>NUCLEOTIDE SEQUENCE [LARGE SCALE GENOMIC DNA]</scope>
    <source>
        <strain evidence="1 2">120-4 pot B 10/14</strain>
    </source>
</reference>
<keyword evidence="2" id="KW-1185">Reference proteome</keyword>
<proteinExistence type="predicted"/>
<name>A0ABN7WKD1_GIGMA</name>
<accession>A0ABN7WKD1</accession>
<feature type="non-terminal residue" evidence="1">
    <location>
        <position position="1"/>
    </location>
</feature>
<gene>
    <name evidence="1" type="ORF">GMARGA_LOCUS31635</name>
</gene>
<dbReference type="EMBL" id="CAJVQB010047740">
    <property type="protein sequence ID" value="CAG8833600.1"/>
    <property type="molecule type" value="Genomic_DNA"/>
</dbReference>
<evidence type="ECO:0000313" key="2">
    <source>
        <dbReference type="Proteomes" id="UP000789901"/>
    </source>
</evidence>
<dbReference type="Proteomes" id="UP000789901">
    <property type="component" value="Unassembled WGS sequence"/>
</dbReference>
<protein>
    <submittedName>
        <fullName evidence="1">36665_t:CDS:1</fullName>
    </submittedName>
</protein>
<comment type="caution">
    <text evidence="1">The sequence shown here is derived from an EMBL/GenBank/DDBJ whole genome shotgun (WGS) entry which is preliminary data.</text>
</comment>
<organism evidence="1 2">
    <name type="scientific">Gigaspora margarita</name>
    <dbReference type="NCBI Taxonomy" id="4874"/>
    <lineage>
        <taxon>Eukaryota</taxon>
        <taxon>Fungi</taxon>
        <taxon>Fungi incertae sedis</taxon>
        <taxon>Mucoromycota</taxon>
        <taxon>Glomeromycotina</taxon>
        <taxon>Glomeromycetes</taxon>
        <taxon>Diversisporales</taxon>
        <taxon>Gigasporaceae</taxon>
        <taxon>Gigaspora</taxon>
    </lineage>
</organism>
<sequence length="68" mass="8032">YVNNPLSYIYTYVLYPIHLIIPSSQINNDPYKKIFNNERKDELSEVEYENGDNIGILHNRLAQNKFKG</sequence>
<evidence type="ECO:0000313" key="1">
    <source>
        <dbReference type="EMBL" id="CAG8833600.1"/>
    </source>
</evidence>